<organism evidence="3 4">
    <name type="scientific">Nocardioides alpinus</name>
    <dbReference type="NCBI Taxonomy" id="748909"/>
    <lineage>
        <taxon>Bacteria</taxon>
        <taxon>Bacillati</taxon>
        <taxon>Actinomycetota</taxon>
        <taxon>Actinomycetes</taxon>
        <taxon>Propionibacteriales</taxon>
        <taxon>Nocardioidaceae</taxon>
        <taxon>Nocardioides</taxon>
    </lineage>
</organism>
<dbReference type="InterPro" id="IPR011009">
    <property type="entry name" value="Kinase-like_dom_sf"/>
</dbReference>
<dbReference type="EMBL" id="PJBV01000015">
    <property type="protein sequence ID" value="PKH41491.1"/>
    <property type="molecule type" value="Genomic_DNA"/>
</dbReference>
<evidence type="ECO:0000313" key="2">
    <source>
        <dbReference type="EMBL" id="PKH41491.1"/>
    </source>
</evidence>
<dbReference type="InterPro" id="IPR051678">
    <property type="entry name" value="AGP_Transferase"/>
</dbReference>
<dbReference type="RefSeq" id="WP_091201245.1">
    <property type="nucleotide sequence ID" value="NZ_FOKC01000012.1"/>
</dbReference>
<dbReference type="Proteomes" id="UP000233565">
    <property type="component" value="Unassembled WGS sequence"/>
</dbReference>
<evidence type="ECO:0000313" key="4">
    <source>
        <dbReference type="Proteomes" id="UP000199113"/>
    </source>
</evidence>
<dbReference type="AlphaFoldDB" id="A0A1I1B6N6"/>
<dbReference type="PANTHER" id="PTHR21310">
    <property type="entry name" value="AMINOGLYCOSIDE PHOSPHOTRANSFERASE-RELATED-RELATED"/>
    <property type="match status" value="1"/>
</dbReference>
<dbReference type="STRING" id="748909.SAMN05192575_112124"/>
<evidence type="ECO:0000313" key="3">
    <source>
        <dbReference type="EMBL" id="SFB44193.1"/>
    </source>
</evidence>
<dbReference type="GO" id="GO:0016740">
    <property type="term" value="F:transferase activity"/>
    <property type="evidence" value="ECO:0007669"/>
    <property type="project" value="UniProtKB-KW"/>
</dbReference>
<proteinExistence type="predicted"/>
<keyword evidence="5" id="KW-1185">Reference proteome</keyword>
<dbReference type="Proteomes" id="UP000199113">
    <property type="component" value="Unassembled WGS sequence"/>
</dbReference>
<dbReference type="Pfam" id="PF01636">
    <property type="entry name" value="APH"/>
    <property type="match status" value="1"/>
</dbReference>
<reference evidence="3" key="1">
    <citation type="submission" date="2016-10" db="EMBL/GenBank/DDBJ databases">
        <authorList>
            <person name="de Groot N.N."/>
        </authorList>
    </citation>
    <scope>NUCLEOTIDE SEQUENCE [LARGE SCALE GENOMIC DNA]</scope>
    <source>
        <strain evidence="3">CGMCC 1.10697</strain>
    </source>
</reference>
<sequence length="293" mass="31014">MGTSFAPLPGGHSGRTFVGDVAGERAVVRIYPPGDARGPEAPETDAAVLRLVRGLLPVPDVVDVRREDAAAGQPGLLVTSWMPGERGDLVAPGLDEAGWRRFGRAMGHAAATLAGMPVLRPGPFVGTALELGEFPDEDLSEWVESRLAGWSVSDRSRLAGVADEAQDVLDALRRTCLVHSDLNPKNVLVDPATLELTAVLDWEFAHAGHPWTDVGNLLRFERHPAYVEAVLEAWTTLRGGSPDALLDGARAADLRALVDLAARAGDHPVANRAASLVHAIAESGDLHAWPDGS</sequence>
<reference evidence="2 5" key="2">
    <citation type="submission" date="2017-12" db="EMBL/GenBank/DDBJ databases">
        <title>Pharmacopeia of the Arctic Ocean.</title>
        <authorList>
            <person name="Collins E."/>
            <person name="Ducluzeau A.-L."/>
        </authorList>
    </citation>
    <scope>NUCLEOTIDE SEQUENCE [LARGE SCALE GENOMIC DNA]</scope>
    <source>
        <strain evidence="2 5">DSM 23325</strain>
    </source>
</reference>
<dbReference type="Gene3D" id="3.90.1200.10">
    <property type="match status" value="1"/>
</dbReference>
<dbReference type="PANTHER" id="PTHR21310:SF15">
    <property type="entry name" value="AMINOGLYCOSIDE PHOSPHOTRANSFERASE DOMAIN-CONTAINING PROTEIN"/>
    <property type="match status" value="1"/>
</dbReference>
<name>A0A1I1B6N6_9ACTN</name>
<dbReference type="OrthoDB" id="7326703at2"/>
<accession>A0A1I1B6N6</accession>
<gene>
    <name evidence="2" type="ORF">CXG46_09855</name>
    <name evidence="3" type="ORF">SAMN05192575_112124</name>
</gene>
<keyword evidence="3" id="KW-0808">Transferase</keyword>
<keyword evidence="2" id="KW-0396">Initiation factor</keyword>
<dbReference type="GO" id="GO:0003743">
    <property type="term" value="F:translation initiation factor activity"/>
    <property type="evidence" value="ECO:0007669"/>
    <property type="project" value="UniProtKB-KW"/>
</dbReference>
<dbReference type="InterPro" id="IPR002575">
    <property type="entry name" value="Aminoglycoside_PTrfase"/>
</dbReference>
<feature type="domain" description="Aminoglycoside phosphotransferase" evidence="1">
    <location>
        <begin position="6"/>
        <end position="235"/>
    </location>
</feature>
<evidence type="ECO:0000313" key="5">
    <source>
        <dbReference type="Proteomes" id="UP000233565"/>
    </source>
</evidence>
<protein>
    <submittedName>
        <fullName evidence="3">Phosphotransferase enzyme family protein</fullName>
    </submittedName>
    <submittedName>
        <fullName evidence="2">Translation initiation factor IF-2</fullName>
    </submittedName>
</protein>
<evidence type="ECO:0000259" key="1">
    <source>
        <dbReference type="Pfam" id="PF01636"/>
    </source>
</evidence>
<dbReference type="SUPFAM" id="SSF56112">
    <property type="entry name" value="Protein kinase-like (PK-like)"/>
    <property type="match status" value="1"/>
</dbReference>
<keyword evidence="2" id="KW-0648">Protein biosynthesis</keyword>
<dbReference type="EMBL" id="FOKC01000012">
    <property type="protein sequence ID" value="SFB44193.1"/>
    <property type="molecule type" value="Genomic_DNA"/>
</dbReference>